<evidence type="ECO:0000259" key="13">
    <source>
        <dbReference type="PROSITE" id="PS50862"/>
    </source>
</evidence>
<dbReference type="SMART" id="SM00896">
    <property type="entry name" value="FDX-ACB"/>
    <property type="match status" value="1"/>
</dbReference>
<name>A0AAD8PEE3_BABGI</name>
<dbReference type="GO" id="GO:0000049">
    <property type="term" value="F:tRNA binding"/>
    <property type="evidence" value="ECO:0007669"/>
    <property type="project" value="InterPro"/>
</dbReference>
<dbReference type="AlphaFoldDB" id="A0AAD8PEE3"/>
<evidence type="ECO:0000256" key="9">
    <source>
        <dbReference type="ARBA" id="ARBA00023128"/>
    </source>
</evidence>
<comment type="catalytic activity">
    <reaction evidence="12">
        <text>tRNA(Phe) + L-phenylalanine + ATP = L-phenylalanyl-tRNA(Phe) + AMP + diphosphate + H(+)</text>
        <dbReference type="Rhea" id="RHEA:19413"/>
        <dbReference type="Rhea" id="RHEA-COMP:9668"/>
        <dbReference type="Rhea" id="RHEA-COMP:9699"/>
        <dbReference type="ChEBI" id="CHEBI:15378"/>
        <dbReference type="ChEBI" id="CHEBI:30616"/>
        <dbReference type="ChEBI" id="CHEBI:33019"/>
        <dbReference type="ChEBI" id="CHEBI:58095"/>
        <dbReference type="ChEBI" id="CHEBI:78442"/>
        <dbReference type="ChEBI" id="CHEBI:78531"/>
        <dbReference type="ChEBI" id="CHEBI:456215"/>
        <dbReference type="EC" id="6.1.1.20"/>
    </reaction>
</comment>
<evidence type="ECO:0000256" key="8">
    <source>
        <dbReference type="ARBA" id="ARBA00022946"/>
    </source>
</evidence>
<evidence type="ECO:0000256" key="2">
    <source>
        <dbReference type="ARBA" id="ARBA00008226"/>
    </source>
</evidence>
<keyword evidence="4 15" id="KW-0436">Ligase</keyword>
<evidence type="ECO:0000313" key="15">
    <source>
        <dbReference type="EMBL" id="KAK1443820.1"/>
    </source>
</evidence>
<dbReference type="EMBL" id="JAVEPI010000002">
    <property type="protein sequence ID" value="KAK1443820.1"/>
    <property type="molecule type" value="Genomic_DNA"/>
</dbReference>
<dbReference type="InterPro" id="IPR002319">
    <property type="entry name" value="Phenylalanyl-tRNA_Synthase"/>
</dbReference>
<accession>A0AAD8PEE3</accession>
<dbReference type="PANTHER" id="PTHR11538">
    <property type="entry name" value="PHENYLALANYL-TRNA SYNTHETASE"/>
    <property type="match status" value="1"/>
</dbReference>
<dbReference type="GO" id="GO:0004826">
    <property type="term" value="F:phenylalanine-tRNA ligase activity"/>
    <property type="evidence" value="ECO:0007669"/>
    <property type="project" value="UniProtKB-EC"/>
</dbReference>
<keyword evidence="9" id="KW-0496">Mitochondrion</keyword>
<dbReference type="InterPro" id="IPR006195">
    <property type="entry name" value="aa-tRNA-synth_II"/>
</dbReference>
<comment type="subcellular location">
    <subcellularLocation>
        <location evidence="1">Mitochondrion matrix</location>
    </subcellularLocation>
</comment>
<evidence type="ECO:0000256" key="10">
    <source>
        <dbReference type="ARBA" id="ARBA00023146"/>
    </source>
</evidence>
<dbReference type="FunFam" id="3.30.70.380:FF:000002">
    <property type="entry name" value="phenylalanine--tRNA ligase, mitochondrial"/>
    <property type="match status" value="1"/>
</dbReference>
<keyword evidence="5" id="KW-0547">Nucleotide-binding</keyword>
<evidence type="ECO:0000256" key="7">
    <source>
        <dbReference type="ARBA" id="ARBA00022917"/>
    </source>
</evidence>
<dbReference type="Gene3D" id="3.30.930.10">
    <property type="entry name" value="Bira Bifunctional Protein, Domain 2"/>
    <property type="match status" value="1"/>
</dbReference>
<gene>
    <name evidence="15" type="ORF">BgAZ_206960</name>
</gene>
<evidence type="ECO:0000256" key="5">
    <source>
        <dbReference type="ARBA" id="ARBA00022741"/>
    </source>
</evidence>
<feature type="domain" description="Aminoacyl-transfer RNA synthetases class-II family profile" evidence="13">
    <location>
        <begin position="187"/>
        <end position="411"/>
    </location>
</feature>
<organism evidence="15 16">
    <name type="scientific">Babesia gibsoni</name>
    <dbReference type="NCBI Taxonomy" id="33632"/>
    <lineage>
        <taxon>Eukaryota</taxon>
        <taxon>Sar</taxon>
        <taxon>Alveolata</taxon>
        <taxon>Apicomplexa</taxon>
        <taxon>Aconoidasida</taxon>
        <taxon>Piroplasmida</taxon>
        <taxon>Babesiidae</taxon>
        <taxon>Babesia</taxon>
    </lineage>
</organism>
<comment type="similarity">
    <text evidence="2">Belongs to the class-II aminoacyl-tRNA synthetase family.</text>
</comment>
<evidence type="ECO:0000256" key="6">
    <source>
        <dbReference type="ARBA" id="ARBA00022840"/>
    </source>
</evidence>
<dbReference type="Pfam" id="PF01409">
    <property type="entry name" value="tRNA-synt_2d"/>
    <property type="match status" value="2"/>
</dbReference>
<dbReference type="SUPFAM" id="SSF55681">
    <property type="entry name" value="Class II aaRS and biotin synthetases"/>
    <property type="match status" value="1"/>
</dbReference>
<dbReference type="GO" id="GO:0005524">
    <property type="term" value="F:ATP binding"/>
    <property type="evidence" value="ECO:0007669"/>
    <property type="project" value="UniProtKB-KW"/>
</dbReference>
<dbReference type="PROSITE" id="PS50862">
    <property type="entry name" value="AA_TRNA_LIGASE_II"/>
    <property type="match status" value="1"/>
</dbReference>
<keyword evidence="10" id="KW-0030">Aminoacyl-tRNA synthetase</keyword>
<dbReference type="EC" id="6.1.1.20" evidence="3"/>
<keyword evidence="7" id="KW-0648">Protein biosynthesis</keyword>
<sequence>MVIVSLSFIRPLLAAGPQLSQKSQRRFLSQAYTGIPQHIHEKISRRLDTDQNHPIGLACKFIREFFLDSQKNFNSLNNEFTYIPFSSDPISIRDNFDELQVPLNHVSREPCDNFYLSEDYVKGFKLQKEHKHCCILKDVKDGIYTQDVINRIDDAFNHSSHRLLPTHVTSHLPELLRRGIKKAIYSGQVFRRDAIDSKHFPVFHQLDGVMLFTKDDLEAIRLKSHMSNTMDDESVIISHLKETLEDLVLHLLRKVRKVEKGGSDVPMHTLQNGLHLSANNTCSKGFTQKDDGYMGDMQLNKKDIFKWDSNTTFPFTHPSLELYLKQDGEWIEVLGCGKLKDVIVANNFPSDKLIGSGGDFEGGWAFGIGLERLIMCLCKIGDIRQFWETDERFLKQYQGSYKHDIIPIFKPYSRNPPVCRDISFYINEASEEKKYFDENEFIGIFDELYRDYVEDVKLISSYVNPNTGKRSLCYRVTYRAMGENLTNALVNQLHEKALDRISGCFNIEIR</sequence>
<evidence type="ECO:0000313" key="16">
    <source>
        <dbReference type="Proteomes" id="UP001230268"/>
    </source>
</evidence>
<evidence type="ECO:0000259" key="14">
    <source>
        <dbReference type="PROSITE" id="PS51447"/>
    </source>
</evidence>
<evidence type="ECO:0000256" key="4">
    <source>
        <dbReference type="ARBA" id="ARBA00022598"/>
    </source>
</evidence>
<evidence type="ECO:0000256" key="1">
    <source>
        <dbReference type="ARBA" id="ARBA00004305"/>
    </source>
</evidence>
<dbReference type="Gene3D" id="3.30.70.380">
    <property type="entry name" value="Ferrodoxin-fold anticodon-binding domain"/>
    <property type="match status" value="1"/>
</dbReference>
<reference evidence="15" key="1">
    <citation type="submission" date="2023-08" db="EMBL/GenBank/DDBJ databases">
        <title>Draft sequence of the Babesia gibsoni genome.</title>
        <authorList>
            <person name="Yamagishi J.Y."/>
            <person name="Xuan X.X."/>
        </authorList>
    </citation>
    <scope>NUCLEOTIDE SEQUENCE</scope>
    <source>
        <strain evidence="15">Azabu</strain>
    </source>
</reference>
<keyword evidence="16" id="KW-1185">Reference proteome</keyword>
<keyword evidence="6" id="KW-0067">ATP-binding</keyword>
<evidence type="ECO:0000256" key="11">
    <source>
        <dbReference type="ARBA" id="ARBA00031194"/>
    </source>
</evidence>
<evidence type="ECO:0000256" key="3">
    <source>
        <dbReference type="ARBA" id="ARBA00012814"/>
    </source>
</evidence>
<protein>
    <recommendedName>
        <fullName evidence="3">phenylalanine--tRNA ligase</fullName>
        <ecNumber evidence="3">6.1.1.20</ecNumber>
    </recommendedName>
    <alternativeName>
        <fullName evidence="11">Phenylalanyl-tRNA synthetase</fullName>
    </alternativeName>
</protein>
<dbReference type="InterPro" id="IPR005121">
    <property type="entry name" value="Fdx_antiC-bd"/>
</dbReference>
<proteinExistence type="inferred from homology"/>
<dbReference type="Pfam" id="PF03147">
    <property type="entry name" value="FDX-ACB"/>
    <property type="match status" value="1"/>
</dbReference>
<dbReference type="PANTHER" id="PTHR11538:SF41">
    <property type="entry name" value="PHENYLALANINE--TRNA LIGASE, MITOCHONDRIAL"/>
    <property type="match status" value="1"/>
</dbReference>
<dbReference type="GO" id="GO:0005759">
    <property type="term" value="C:mitochondrial matrix"/>
    <property type="evidence" value="ECO:0007669"/>
    <property type="project" value="UniProtKB-SubCell"/>
</dbReference>
<dbReference type="PROSITE" id="PS51447">
    <property type="entry name" value="FDX_ACB"/>
    <property type="match status" value="1"/>
</dbReference>
<evidence type="ECO:0000256" key="12">
    <source>
        <dbReference type="ARBA" id="ARBA00049255"/>
    </source>
</evidence>
<dbReference type="Proteomes" id="UP001230268">
    <property type="component" value="Unassembled WGS sequence"/>
</dbReference>
<keyword evidence="8" id="KW-0809">Transit peptide</keyword>
<dbReference type="GO" id="GO:0006432">
    <property type="term" value="P:phenylalanyl-tRNA aminoacylation"/>
    <property type="evidence" value="ECO:0007669"/>
    <property type="project" value="TreeGrafter"/>
</dbReference>
<feature type="domain" description="FDX-ACB" evidence="14">
    <location>
        <begin position="413"/>
        <end position="510"/>
    </location>
</feature>
<comment type="caution">
    <text evidence="15">The sequence shown here is derived from an EMBL/GenBank/DDBJ whole genome shotgun (WGS) entry which is preliminary data.</text>
</comment>
<dbReference type="SUPFAM" id="SSF54991">
    <property type="entry name" value="Anticodon-binding domain of PheRS"/>
    <property type="match status" value="1"/>
</dbReference>
<dbReference type="InterPro" id="IPR045864">
    <property type="entry name" value="aa-tRNA-synth_II/BPL/LPL"/>
</dbReference>
<dbReference type="InterPro" id="IPR036690">
    <property type="entry name" value="Fdx_antiC-bd_sf"/>
</dbReference>